<organism evidence="1 2">
    <name type="scientific">Mucuna pruriens</name>
    <name type="common">Velvet bean</name>
    <name type="synonym">Dolichos pruriens</name>
    <dbReference type="NCBI Taxonomy" id="157652"/>
    <lineage>
        <taxon>Eukaryota</taxon>
        <taxon>Viridiplantae</taxon>
        <taxon>Streptophyta</taxon>
        <taxon>Embryophyta</taxon>
        <taxon>Tracheophyta</taxon>
        <taxon>Spermatophyta</taxon>
        <taxon>Magnoliopsida</taxon>
        <taxon>eudicotyledons</taxon>
        <taxon>Gunneridae</taxon>
        <taxon>Pentapetalae</taxon>
        <taxon>rosids</taxon>
        <taxon>fabids</taxon>
        <taxon>Fabales</taxon>
        <taxon>Fabaceae</taxon>
        <taxon>Papilionoideae</taxon>
        <taxon>50 kb inversion clade</taxon>
        <taxon>NPAAA clade</taxon>
        <taxon>indigoferoid/millettioid clade</taxon>
        <taxon>Phaseoleae</taxon>
        <taxon>Mucuna</taxon>
    </lineage>
</organism>
<reference evidence="1" key="1">
    <citation type="submission" date="2018-05" db="EMBL/GenBank/DDBJ databases">
        <title>Draft genome of Mucuna pruriens seed.</title>
        <authorList>
            <person name="Nnadi N.E."/>
            <person name="Vos R."/>
            <person name="Hasami M.H."/>
            <person name="Devisetty U.K."/>
            <person name="Aguiy J.C."/>
        </authorList>
    </citation>
    <scope>NUCLEOTIDE SEQUENCE [LARGE SCALE GENOMIC DNA]</scope>
    <source>
        <strain evidence="1">JCA_2017</strain>
    </source>
</reference>
<accession>A0A371E8D8</accession>
<sequence length="154" mass="18052">MVVDKQVSLAITLRKYKDEILCGVVPMKVTHILVLNRFSFEHMGKKVVLKSLYPKERREIKKIEKVEKAKRKENEKTRERKARVIERGLRKVIKEFGSDIHVKEALDFHIPRTFMPPTNAFSLVPRDLISCANGMYPKRYEDDLQEALDTKKTI</sequence>
<dbReference type="AlphaFoldDB" id="A0A371E8D8"/>
<evidence type="ECO:0000313" key="2">
    <source>
        <dbReference type="Proteomes" id="UP000257109"/>
    </source>
</evidence>
<dbReference type="Proteomes" id="UP000257109">
    <property type="component" value="Unassembled WGS sequence"/>
</dbReference>
<name>A0A371E8D8_MUCPR</name>
<feature type="non-terminal residue" evidence="1">
    <location>
        <position position="1"/>
    </location>
</feature>
<evidence type="ECO:0000313" key="1">
    <source>
        <dbReference type="EMBL" id="RDX62291.1"/>
    </source>
</evidence>
<protein>
    <submittedName>
        <fullName evidence="1">Uncharacterized protein</fullName>
    </submittedName>
</protein>
<dbReference type="EMBL" id="QJKJ01015581">
    <property type="protein sequence ID" value="RDX62291.1"/>
    <property type="molecule type" value="Genomic_DNA"/>
</dbReference>
<gene>
    <name evidence="1" type="ORF">CR513_59396</name>
</gene>
<feature type="non-terminal residue" evidence="1">
    <location>
        <position position="154"/>
    </location>
</feature>
<proteinExistence type="predicted"/>
<keyword evidence="2" id="KW-1185">Reference proteome</keyword>
<dbReference type="OrthoDB" id="1747743at2759"/>
<comment type="caution">
    <text evidence="1">The sequence shown here is derived from an EMBL/GenBank/DDBJ whole genome shotgun (WGS) entry which is preliminary data.</text>
</comment>